<evidence type="ECO:0000313" key="1">
    <source>
        <dbReference type="EMBL" id="DAE04703.1"/>
    </source>
</evidence>
<reference evidence="1" key="1">
    <citation type="journal article" date="2021" name="Proc. Natl. Acad. Sci. U.S.A.">
        <title>A Catalog of Tens of Thousands of Viruses from Human Metagenomes Reveals Hidden Associations with Chronic Diseases.</title>
        <authorList>
            <person name="Tisza M.J."/>
            <person name="Buck C.B."/>
        </authorList>
    </citation>
    <scope>NUCLEOTIDE SEQUENCE</scope>
    <source>
        <strain evidence="1">CtFSL3</strain>
    </source>
</reference>
<protein>
    <submittedName>
        <fullName evidence="1">Type I neck protein</fullName>
    </submittedName>
</protein>
<sequence>MAKVDIRLPDEFQAKLSKLGKKTDEIAQKALQAGGEVVLEKVRDNLANVVGQGEHSRSTGELQASLGLTPVKVDRDGNSNIKVGFAEPRSDGDSNAKIANILEYGRHGQPARPFLKPAKKASANECKQRMIQTLEEEIGKL</sequence>
<accession>A0A8S5PC01</accession>
<name>A0A8S5PC01_9CAUD</name>
<dbReference type="EMBL" id="BK015393">
    <property type="protein sequence ID" value="DAE04703.1"/>
    <property type="molecule type" value="Genomic_DNA"/>
</dbReference>
<dbReference type="Pfam" id="PF04883">
    <property type="entry name" value="HK97-gp10_like"/>
    <property type="match status" value="1"/>
</dbReference>
<dbReference type="NCBIfam" id="TIGR01725">
    <property type="entry name" value="phge_HK97_gp10"/>
    <property type="match status" value="1"/>
</dbReference>
<dbReference type="InterPro" id="IPR010064">
    <property type="entry name" value="HK97-gp10_tail"/>
</dbReference>
<organism evidence="1">
    <name type="scientific">Siphoviridae sp. ctFSL3</name>
    <dbReference type="NCBI Taxonomy" id="2825404"/>
    <lineage>
        <taxon>Viruses</taxon>
        <taxon>Duplodnaviria</taxon>
        <taxon>Heunggongvirae</taxon>
        <taxon>Uroviricota</taxon>
        <taxon>Caudoviricetes</taxon>
    </lineage>
</organism>
<proteinExistence type="predicted"/>